<dbReference type="EMBL" id="LKET01000012">
    <property type="protein sequence ID" value="KPU46249.1"/>
    <property type="molecule type" value="Genomic_DNA"/>
</dbReference>
<sequence>MKAYLLSDNIDTQVGMRLVGIKGSIIHGREEVLKELNRVLNEKDIGIILITEKLSALINDEIKKIKLNTRTPLIVEIPDRHGTKRAKDSITRHVKESIGLKI</sequence>
<dbReference type="AlphaFoldDB" id="A0A0P8X5T4"/>
<dbReference type="Proteomes" id="UP000050326">
    <property type="component" value="Unassembled WGS sequence"/>
</dbReference>
<keyword evidence="5" id="KW-1185">Reference proteome</keyword>
<keyword evidence="2" id="KW-0813">Transport</keyword>
<evidence type="ECO:0000256" key="3">
    <source>
        <dbReference type="ARBA" id="ARBA00023065"/>
    </source>
</evidence>
<proteinExistence type="inferred from homology"/>
<keyword evidence="3" id="KW-0406">Ion transport</keyword>
<evidence type="ECO:0000256" key="1">
    <source>
        <dbReference type="ARBA" id="ARBA00010148"/>
    </source>
</evidence>
<dbReference type="PATRIC" id="fig|36849.3.peg.187"/>
<dbReference type="InterPro" id="IPR008218">
    <property type="entry name" value="ATPase_V1-cplx_f_g_su"/>
</dbReference>
<gene>
    <name evidence="4" type="primary">atpF_1</name>
    <name evidence="4" type="ORF">OXPF_01680</name>
</gene>
<dbReference type="Pfam" id="PF01990">
    <property type="entry name" value="ATP-synt_F"/>
    <property type="match status" value="1"/>
</dbReference>
<comment type="similarity">
    <text evidence="1">Belongs to the V-ATPase F subunit family.</text>
</comment>
<reference evidence="4 5" key="1">
    <citation type="submission" date="2015-09" db="EMBL/GenBank/DDBJ databases">
        <title>Genome sequence of Oxobacter pfennigii DSM 3222.</title>
        <authorList>
            <person name="Poehlein A."/>
            <person name="Bengelsdorf F.R."/>
            <person name="Schiel-Bengelsdorf B."/>
            <person name="Duerre P."/>
            <person name="Daniel R."/>
        </authorList>
    </citation>
    <scope>NUCLEOTIDE SEQUENCE [LARGE SCALE GENOMIC DNA]</scope>
    <source>
        <strain evidence="4 5">DSM 3222</strain>
    </source>
</reference>
<dbReference type="InterPro" id="IPR036906">
    <property type="entry name" value="ATPase_V1_fsu_sf"/>
</dbReference>
<comment type="caution">
    <text evidence="4">The sequence shown here is derived from an EMBL/GenBank/DDBJ whole genome shotgun (WGS) entry which is preliminary data.</text>
</comment>
<dbReference type="Gene3D" id="3.40.50.10580">
    <property type="entry name" value="ATPase, V1 complex, subunit F"/>
    <property type="match status" value="1"/>
</dbReference>
<dbReference type="RefSeq" id="WP_054873323.1">
    <property type="nucleotide sequence ID" value="NZ_LKET01000012.1"/>
</dbReference>
<name>A0A0P8X5T4_9CLOT</name>
<evidence type="ECO:0000313" key="5">
    <source>
        <dbReference type="Proteomes" id="UP000050326"/>
    </source>
</evidence>
<evidence type="ECO:0000256" key="2">
    <source>
        <dbReference type="ARBA" id="ARBA00022448"/>
    </source>
</evidence>
<accession>A0A0P8X5T4</accession>
<dbReference type="STRING" id="36849.OXPF_01680"/>
<evidence type="ECO:0000313" key="4">
    <source>
        <dbReference type="EMBL" id="KPU46249.1"/>
    </source>
</evidence>
<dbReference type="GO" id="GO:0046961">
    <property type="term" value="F:proton-transporting ATPase activity, rotational mechanism"/>
    <property type="evidence" value="ECO:0007669"/>
    <property type="project" value="InterPro"/>
</dbReference>
<protein>
    <submittedName>
        <fullName evidence="4">V-type ATP synthase subunit F</fullName>
    </submittedName>
</protein>
<dbReference type="SUPFAM" id="SSF159468">
    <property type="entry name" value="AtpF-like"/>
    <property type="match status" value="1"/>
</dbReference>
<organism evidence="4 5">
    <name type="scientific">Oxobacter pfennigii</name>
    <dbReference type="NCBI Taxonomy" id="36849"/>
    <lineage>
        <taxon>Bacteria</taxon>
        <taxon>Bacillati</taxon>
        <taxon>Bacillota</taxon>
        <taxon>Clostridia</taxon>
        <taxon>Eubacteriales</taxon>
        <taxon>Clostridiaceae</taxon>
        <taxon>Oxobacter</taxon>
    </lineage>
</organism>
<dbReference type="OrthoDB" id="46791at2"/>